<gene>
    <name evidence="1" type="ORF">JJB79_14440</name>
</gene>
<dbReference type="Proteomes" id="UP000809137">
    <property type="component" value="Unassembled WGS sequence"/>
</dbReference>
<organism evidence="1 2">
    <name type="scientific">Pantoea eucrina</name>
    <dbReference type="NCBI Taxonomy" id="472693"/>
    <lineage>
        <taxon>Bacteria</taxon>
        <taxon>Pseudomonadati</taxon>
        <taxon>Pseudomonadota</taxon>
        <taxon>Gammaproteobacteria</taxon>
        <taxon>Enterobacterales</taxon>
        <taxon>Erwiniaceae</taxon>
        <taxon>Pantoea</taxon>
    </lineage>
</organism>
<name>A0ABS1Z894_9GAMM</name>
<sequence length="59" mass="6605">MFNAGDFVQSKTGGPKMQVLRAEGDMLWCARIDDPLKKEIEIKADSVNLYHEEGDFGVC</sequence>
<proteinExistence type="predicted"/>
<keyword evidence="2" id="KW-1185">Reference proteome</keyword>
<evidence type="ECO:0000313" key="2">
    <source>
        <dbReference type="Proteomes" id="UP000809137"/>
    </source>
</evidence>
<protein>
    <submittedName>
        <fullName evidence="1">DUF2158 domain-containing protein</fullName>
    </submittedName>
</protein>
<dbReference type="GeneID" id="84692112"/>
<dbReference type="EMBL" id="JAFCXS010000011">
    <property type="protein sequence ID" value="MBM0748597.1"/>
    <property type="molecule type" value="Genomic_DNA"/>
</dbReference>
<reference evidence="1 2" key="1">
    <citation type="submission" date="2021-01" db="EMBL/GenBank/DDBJ databases">
        <title>Complete genome sequence of Pantoea eucrina OB49, a heavy metal tolerant bacterium with PGPR potential isolated from wheat in Algeria.</title>
        <authorList>
            <person name="Lekired A."/>
            <person name="Ouzari I.H."/>
        </authorList>
    </citation>
    <scope>NUCLEOTIDE SEQUENCE [LARGE SCALE GENOMIC DNA]</scope>
    <source>
        <strain evidence="1 2">OB49</strain>
    </source>
</reference>
<comment type="caution">
    <text evidence="1">The sequence shown here is derived from an EMBL/GenBank/DDBJ whole genome shotgun (WGS) entry which is preliminary data.</text>
</comment>
<dbReference type="RefSeq" id="WP_039379580.1">
    <property type="nucleotide sequence ID" value="NZ_CP083448.1"/>
</dbReference>
<accession>A0ABS1Z894</accession>
<evidence type="ECO:0000313" key="1">
    <source>
        <dbReference type="EMBL" id="MBM0748597.1"/>
    </source>
</evidence>